<feature type="region of interest" description="Disordered" evidence="1">
    <location>
        <begin position="26"/>
        <end position="151"/>
    </location>
</feature>
<proteinExistence type="predicted"/>
<evidence type="ECO:0000313" key="2">
    <source>
        <dbReference type="EMBL" id="EFZ11629.1"/>
    </source>
</evidence>
<dbReference type="EMBL" id="GL768244">
    <property type="protein sequence ID" value="EFZ11629.1"/>
    <property type="molecule type" value="Genomic_DNA"/>
</dbReference>
<feature type="compositionally biased region" description="Basic residues" evidence="1">
    <location>
        <begin position="36"/>
        <end position="51"/>
    </location>
</feature>
<name>E9J6C4_SOLIN</name>
<dbReference type="HOGENOM" id="CLU_1363432_0_0_1"/>
<sequence>MIKNPVNRQTKSCDTIPPKCSTIDREIVNVSNERKKAQRPTNKRRYKRTSNYRHDSDRRATNKAIPYATRPRSKERTRVIIIKVTSDDDDKTSNKHIDHRNKANIKNDKSRSKQSNRADRGKKKSLNDERRKLATIKTTERNKSESDSNKYSLTRESLIDTDKAINALKINACDVKSILKKSKQASRTIKNTFTDLPDKQV</sequence>
<gene>
    <name evidence="2" type="ORF">SINV_04276</name>
</gene>
<feature type="non-terminal residue" evidence="2">
    <location>
        <position position="201"/>
    </location>
</feature>
<accession>E9J6C4</accession>
<feature type="compositionally biased region" description="Basic and acidic residues" evidence="1">
    <location>
        <begin position="26"/>
        <end position="35"/>
    </location>
</feature>
<reference evidence="2" key="1">
    <citation type="journal article" date="2011" name="Proc. Natl. Acad. Sci. U.S.A.">
        <title>The genome of the fire ant Solenopsis invicta.</title>
        <authorList>
            <person name="Wurm Y."/>
            <person name="Wang J."/>
            <person name="Riba-Grognuz O."/>
            <person name="Corona M."/>
            <person name="Nygaard S."/>
            <person name="Hunt B.G."/>
            <person name="Ingram K.K."/>
            <person name="Falquet L."/>
            <person name="Nipitwattanaphon M."/>
            <person name="Gotzek D."/>
            <person name="Dijkstra M.B."/>
            <person name="Oettler J."/>
            <person name="Comtesse F."/>
            <person name="Shih C.J."/>
            <person name="Wu W.J."/>
            <person name="Yang C.C."/>
            <person name="Thomas J."/>
            <person name="Beaudoing E."/>
            <person name="Pradervand S."/>
            <person name="Flegel V."/>
            <person name="Cook E.D."/>
            <person name="Fabbretti R."/>
            <person name="Stockinger H."/>
            <person name="Long L."/>
            <person name="Farmerie W.G."/>
            <person name="Oakey J."/>
            <person name="Boomsma J.J."/>
            <person name="Pamilo P."/>
            <person name="Yi S.V."/>
            <person name="Heinze J."/>
            <person name="Goodisman M.A."/>
            <person name="Farinelli L."/>
            <person name="Harshman K."/>
            <person name="Hulo N."/>
            <person name="Cerutti L."/>
            <person name="Xenarios I."/>
            <person name="Shoemaker D."/>
            <person name="Keller L."/>
        </authorList>
    </citation>
    <scope>NUCLEOTIDE SEQUENCE [LARGE SCALE GENOMIC DNA]</scope>
</reference>
<protein>
    <submittedName>
        <fullName evidence="2">Uncharacterized protein</fullName>
    </submittedName>
</protein>
<dbReference type="AlphaFoldDB" id="E9J6C4"/>
<evidence type="ECO:0000256" key="1">
    <source>
        <dbReference type="SAM" id="MobiDB-lite"/>
    </source>
</evidence>
<organism>
    <name type="scientific">Solenopsis invicta</name>
    <name type="common">Red imported fire ant</name>
    <name type="synonym">Solenopsis wagneri</name>
    <dbReference type="NCBI Taxonomy" id="13686"/>
    <lineage>
        <taxon>Eukaryota</taxon>
        <taxon>Metazoa</taxon>
        <taxon>Ecdysozoa</taxon>
        <taxon>Arthropoda</taxon>
        <taxon>Hexapoda</taxon>
        <taxon>Insecta</taxon>
        <taxon>Pterygota</taxon>
        <taxon>Neoptera</taxon>
        <taxon>Endopterygota</taxon>
        <taxon>Hymenoptera</taxon>
        <taxon>Apocrita</taxon>
        <taxon>Aculeata</taxon>
        <taxon>Formicoidea</taxon>
        <taxon>Formicidae</taxon>
        <taxon>Myrmicinae</taxon>
        <taxon>Solenopsis</taxon>
    </lineage>
</organism>
<feature type="compositionally biased region" description="Basic and acidic residues" evidence="1">
    <location>
        <begin position="105"/>
        <end position="148"/>
    </location>
</feature>